<dbReference type="PANTHER" id="PTHR38564:SF1">
    <property type="match status" value="1"/>
</dbReference>
<organism evidence="2 3">
    <name type="scientific">Tetraparma gracilis</name>
    <dbReference type="NCBI Taxonomy" id="2962635"/>
    <lineage>
        <taxon>Eukaryota</taxon>
        <taxon>Sar</taxon>
        <taxon>Stramenopiles</taxon>
        <taxon>Ochrophyta</taxon>
        <taxon>Bolidophyceae</taxon>
        <taxon>Parmales</taxon>
        <taxon>Triparmaceae</taxon>
        <taxon>Tetraparma</taxon>
    </lineage>
</organism>
<dbReference type="PANTHER" id="PTHR38564">
    <property type="entry name" value="SI:CH73-250A16.5-RELATED"/>
    <property type="match status" value="1"/>
</dbReference>
<keyword evidence="1" id="KW-0732">Signal</keyword>
<gene>
    <name evidence="2" type="ORF">TeGR_g6474</name>
</gene>
<keyword evidence="3" id="KW-1185">Reference proteome</keyword>
<feature type="chain" id="PRO_5046063776" evidence="1">
    <location>
        <begin position="20"/>
        <end position="173"/>
    </location>
</feature>
<reference evidence="2 3" key="1">
    <citation type="journal article" date="2023" name="Commun. Biol.">
        <title>Genome analysis of Parmales, the sister group of diatoms, reveals the evolutionary specialization of diatoms from phago-mixotrophs to photoautotrophs.</title>
        <authorList>
            <person name="Ban H."/>
            <person name="Sato S."/>
            <person name="Yoshikawa S."/>
            <person name="Yamada K."/>
            <person name="Nakamura Y."/>
            <person name="Ichinomiya M."/>
            <person name="Sato N."/>
            <person name="Blanc-Mathieu R."/>
            <person name="Endo H."/>
            <person name="Kuwata A."/>
            <person name="Ogata H."/>
        </authorList>
    </citation>
    <scope>NUCLEOTIDE SEQUENCE [LARGE SCALE GENOMIC DNA]</scope>
</reference>
<evidence type="ECO:0000313" key="3">
    <source>
        <dbReference type="Proteomes" id="UP001165060"/>
    </source>
</evidence>
<dbReference type="EMBL" id="BRYB01001633">
    <property type="protein sequence ID" value="GMI30073.1"/>
    <property type="molecule type" value="Genomic_DNA"/>
</dbReference>
<evidence type="ECO:0000313" key="2">
    <source>
        <dbReference type="EMBL" id="GMI30073.1"/>
    </source>
</evidence>
<feature type="signal peptide" evidence="1">
    <location>
        <begin position="1"/>
        <end position="19"/>
    </location>
</feature>
<sequence length="173" mass="17653">MKLSASVLAAVALAASSSACSLAGCDKPDSGSCGNACCSLTISIPMTTTEVMNSLNATITAGGPDGLYTPMMTAEGTLTFGDLKQFGAPVDFIGQAEHQTINGQYTDTVNFTLEPSADGKSTTVNAFSISQIAGAFGDDGQNHWNIAQLFDEDSKFAGVATIANKDSSCTGSK</sequence>
<dbReference type="PROSITE" id="PS51257">
    <property type="entry name" value="PROKAR_LIPOPROTEIN"/>
    <property type="match status" value="1"/>
</dbReference>
<name>A0ABQ6MQC2_9STRA</name>
<evidence type="ECO:0000256" key="1">
    <source>
        <dbReference type="SAM" id="SignalP"/>
    </source>
</evidence>
<proteinExistence type="predicted"/>
<comment type="caution">
    <text evidence="2">The sequence shown here is derived from an EMBL/GenBank/DDBJ whole genome shotgun (WGS) entry which is preliminary data.</text>
</comment>
<accession>A0ABQ6MQC2</accession>
<dbReference type="Proteomes" id="UP001165060">
    <property type="component" value="Unassembled WGS sequence"/>
</dbReference>
<protein>
    <submittedName>
        <fullName evidence="2">Uncharacterized protein</fullName>
    </submittedName>
</protein>